<proteinExistence type="predicted"/>
<accession>A0ABP7XYT3</accession>
<keyword evidence="2" id="KW-1185">Reference proteome</keyword>
<sequence>MVDISNTAERIEFALKQMEKTMPIVKKQVAVYEKNIALGKDQKKPPIAPQFKNV</sequence>
<name>A0ABP7XYT3_9FLAO</name>
<dbReference type="EMBL" id="BAABAO010000005">
    <property type="protein sequence ID" value="GAA4127740.1"/>
    <property type="molecule type" value="Genomic_DNA"/>
</dbReference>
<reference evidence="2" key="1">
    <citation type="journal article" date="2019" name="Int. J. Syst. Evol. Microbiol.">
        <title>The Global Catalogue of Microorganisms (GCM) 10K type strain sequencing project: providing services to taxonomists for standard genome sequencing and annotation.</title>
        <authorList>
            <consortium name="The Broad Institute Genomics Platform"/>
            <consortium name="The Broad Institute Genome Sequencing Center for Infectious Disease"/>
            <person name="Wu L."/>
            <person name="Ma J."/>
        </authorList>
    </citation>
    <scope>NUCLEOTIDE SEQUENCE [LARGE SCALE GENOMIC DNA]</scope>
    <source>
        <strain evidence="2">JCM 17386</strain>
    </source>
</reference>
<protein>
    <submittedName>
        <fullName evidence="1">Uncharacterized protein</fullName>
    </submittedName>
</protein>
<gene>
    <name evidence="1" type="ORF">GCM10022250_15760</name>
</gene>
<organism evidence="1 2">
    <name type="scientific">Flavobacterium chungbukense</name>
    <dbReference type="NCBI Taxonomy" id="877464"/>
    <lineage>
        <taxon>Bacteria</taxon>
        <taxon>Pseudomonadati</taxon>
        <taxon>Bacteroidota</taxon>
        <taxon>Flavobacteriia</taxon>
        <taxon>Flavobacteriales</taxon>
        <taxon>Flavobacteriaceae</taxon>
        <taxon>Flavobacterium</taxon>
    </lineage>
</organism>
<dbReference type="Proteomes" id="UP001501333">
    <property type="component" value="Unassembled WGS sequence"/>
</dbReference>
<evidence type="ECO:0000313" key="1">
    <source>
        <dbReference type="EMBL" id="GAA4127740.1"/>
    </source>
</evidence>
<dbReference type="RefSeq" id="WP_229353362.1">
    <property type="nucleotide sequence ID" value="NZ_BAABAO010000005.1"/>
</dbReference>
<evidence type="ECO:0000313" key="2">
    <source>
        <dbReference type="Proteomes" id="UP001501333"/>
    </source>
</evidence>
<comment type="caution">
    <text evidence="1">The sequence shown here is derived from an EMBL/GenBank/DDBJ whole genome shotgun (WGS) entry which is preliminary data.</text>
</comment>